<dbReference type="KEGG" id="mbrn:26245973"/>
<dbReference type="InterPro" id="IPR009003">
    <property type="entry name" value="Peptidase_S1_PA"/>
</dbReference>
<feature type="domain" description="Peptidase S1" evidence="3">
    <location>
        <begin position="27"/>
        <end position="257"/>
    </location>
</feature>
<keyword evidence="1" id="KW-1015">Disulfide bond</keyword>
<dbReference type="SUPFAM" id="SSF50494">
    <property type="entry name" value="Trypsin-like serine proteases"/>
    <property type="match status" value="1"/>
</dbReference>
<dbReference type="PROSITE" id="PS50240">
    <property type="entry name" value="TRYPSIN_DOM"/>
    <property type="match status" value="1"/>
</dbReference>
<gene>
    <name evidence="4" type="primary">TRYP_3</name>
    <name evidence="4" type="ORF">G6M90_00g028240</name>
</gene>
<evidence type="ECO:0000313" key="5">
    <source>
        <dbReference type="Proteomes" id="UP000510686"/>
    </source>
</evidence>
<organism evidence="4 5">
    <name type="scientific">Metarhizium brunneum</name>
    <dbReference type="NCBI Taxonomy" id="500148"/>
    <lineage>
        <taxon>Eukaryota</taxon>
        <taxon>Fungi</taxon>
        <taxon>Dikarya</taxon>
        <taxon>Ascomycota</taxon>
        <taxon>Pezizomycotina</taxon>
        <taxon>Sordariomycetes</taxon>
        <taxon>Hypocreomycetidae</taxon>
        <taxon>Hypocreales</taxon>
        <taxon>Clavicipitaceae</taxon>
        <taxon>Metarhizium</taxon>
    </lineage>
</organism>
<dbReference type="GO" id="GO:0006508">
    <property type="term" value="P:proteolysis"/>
    <property type="evidence" value="ECO:0007669"/>
    <property type="project" value="InterPro"/>
</dbReference>
<dbReference type="GeneID" id="26245973"/>
<feature type="chain" id="PRO_5029006132" evidence="2">
    <location>
        <begin position="23"/>
        <end position="350"/>
    </location>
</feature>
<dbReference type="Pfam" id="PF00089">
    <property type="entry name" value="Trypsin"/>
    <property type="match status" value="1"/>
</dbReference>
<dbReference type="PROSITE" id="PS00134">
    <property type="entry name" value="TRYPSIN_HIS"/>
    <property type="match status" value="1"/>
</dbReference>
<dbReference type="InterPro" id="IPR018114">
    <property type="entry name" value="TRYPSIN_HIS"/>
</dbReference>
<accession>A0A7D5UST3</accession>
<reference evidence="4 5" key="1">
    <citation type="submission" date="2020-07" db="EMBL/GenBank/DDBJ databases">
        <title>Telomere length de novo assembly of all 7 chromosomes of the fungus, Metarhizium brunneum, using a novel assembly pipeline.</title>
        <authorList>
            <person name="Saud z."/>
            <person name="Kortsinoglou A."/>
            <person name="Kouvelis V.N."/>
            <person name="Butt T.M."/>
        </authorList>
    </citation>
    <scope>NUCLEOTIDE SEQUENCE [LARGE SCALE GENOMIC DNA]</scope>
    <source>
        <strain evidence="4 5">4556</strain>
    </source>
</reference>
<feature type="signal peptide" evidence="2">
    <location>
        <begin position="1"/>
        <end position="22"/>
    </location>
</feature>
<evidence type="ECO:0000259" key="3">
    <source>
        <dbReference type="PROSITE" id="PS50240"/>
    </source>
</evidence>
<evidence type="ECO:0000256" key="2">
    <source>
        <dbReference type="SAM" id="SignalP"/>
    </source>
</evidence>
<dbReference type="InterPro" id="IPR001314">
    <property type="entry name" value="Peptidase_S1A"/>
</dbReference>
<dbReference type="Proteomes" id="UP000510686">
    <property type="component" value="Chromosome 1"/>
</dbReference>
<keyword evidence="2" id="KW-0732">Signal</keyword>
<dbReference type="EMBL" id="CP058932">
    <property type="protein sequence ID" value="QLI65976.1"/>
    <property type="molecule type" value="Genomic_DNA"/>
</dbReference>
<protein>
    <submittedName>
        <fullName evidence="4">Trypsin</fullName>
    </submittedName>
</protein>
<dbReference type="SMART" id="SM00020">
    <property type="entry name" value="Tryp_SPc"/>
    <property type="match status" value="1"/>
</dbReference>
<evidence type="ECO:0000256" key="1">
    <source>
        <dbReference type="ARBA" id="ARBA00023157"/>
    </source>
</evidence>
<dbReference type="InterPro" id="IPR051487">
    <property type="entry name" value="Ser/Thr_Proteases_Immune/Dev"/>
</dbReference>
<dbReference type="PANTHER" id="PTHR24256">
    <property type="entry name" value="TRYPTASE-RELATED"/>
    <property type="match status" value="1"/>
</dbReference>
<dbReference type="RefSeq" id="XP_014541338.1">
    <property type="nucleotide sequence ID" value="XM_014685852.1"/>
</dbReference>
<proteinExistence type="predicted"/>
<dbReference type="GO" id="GO:0004252">
    <property type="term" value="F:serine-type endopeptidase activity"/>
    <property type="evidence" value="ECO:0007669"/>
    <property type="project" value="InterPro"/>
</dbReference>
<dbReference type="CDD" id="cd00190">
    <property type="entry name" value="Tryp_SPc"/>
    <property type="match status" value="1"/>
</dbReference>
<sequence>MVRKAVTTLAIAFASATATAAAMDKRIVNGEEAKPGDFPFIVSIGSTPSGKSHFCAGSLLDNITVLTAGHCVASAYYVRAGTQDLGEAADVAEVAYAKSHPDFNLTTKDANYYAVNDIGIVKLSTPINRSDKIEYATLPEDGWHPAVKSTGRTAGWGPTISGKGSPKAVDHLRVLDIPVRPLEECLQYSLVPDNKDTKICAGGDGKITTRYDGGGPFIDQDTGYLSGVVSQAMSDAKYPGTFTNVGSYMSFIEEYRGSNGRPDPNAPSRAKLLQEAAKKFISEDEVFEHCDRTGQPRLDCYEAKKPCDTQRRKKPNQTHEEYFQCIDEEVIKWQKFLEEYDNQGNKKVQG</sequence>
<name>A0A7D5UST3_9HYPO</name>
<dbReference type="Gene3D" id="2.40.10.10">
    <property type="entry name" value="Trypsin-like serine proteases"/>
    <property type="match status" value="1"/>
</dbReference>
<keyword evidence="5" id="KW-1185">Reference proteome</keyword>
<evidence type="ECO:0000313" key="4">
    <source>
        <dbReference type="EMBL" id="QLI65976.1"/>
    </source>
</evidence>
<dbReference type="AlphaFoldDB" id="A0A7D5UST3"/>
<dbReference type="PRINTS" id="PR00722">
    <property type="entry name" value="CHYMOTRYPSIN"/>
</dbReference>
<dbReference type="InterPro" id="IPR043504">
    <property type="entry name" value="Peptidase_S1_PA_chymotrypsin"/>
</dbReference>
<dbReference type="OrthoDB" id="4915747at2759"/>
<dbReference type="InterPro" id="IPR001254">
    <property type="entry name" value="Trypsin_dom"/>
</dbReference>